<accession>A0A328PC83</accession>
<dbReference type="InterPro" id="IPR001296">
    <property type="entry name" value="Glyco_trans_1"/>
</dbReference>
<evidence type="ECO:0000313" key="4">
    <source>
        <dbReference type="Proteomes" id="UP000249782"/>
    </source>
</evidence>
<feature type="domain" description="Glycosyl transferase family 1" evidence="1">
    <location>
        <begin position="211"/>
        <end position="371"/>
    </location>
</feature>
<reference evidence="3 4" key="1">
    <citation type="submission" date="2018-06" db="EMBL/GenBank/DDBJ databases">
        <title>Draft genome sequence of hyperthermophilic methanogen Methanothermobacter tenebrarum sp. MCM-B 1447.</title>
        <authorList>
            <person name="Pore S.D."/>
            <person name="Dagar S."/>
            <person name="Dhakephalkar P.K."/>
        </authorList>
    </citation>
    <scope>NUCLEOTIDE SEQUENCE [LARGE SCALE GENOMIC DNA]</scope>
    <source>
        <strain evidence="3 4">MCM B 1447</strain>
    </source>
</reference>
<dbReference type="SUPFAM" id="SSF53756">
    <property type="entry name" value="UDP-Glycosyltransferase/glycogen phosphorylase"/>
    <property type="match status" value="1"/>
</dbReference>
<dbReference type="Proteomes" id="UP000249782">
    <property type="component" value="Unassembled WGS sequence"/>
</dbReference>
<protein>
    <recommendedName>
        <fullName evidence="5">Glycosyltransferase family 1 protein</fullName>
    </recommendedName>
</protein>
<dbReference type="EMBL" id="QLOE01000007">
    <property type="protein sequence ID" value="RAO78793.1"/>
    <property type="molecule type" value="Genomic_DNA"/>
</dbReference>
<comment type="caution">
    <text evidence="3">The sequence shown here is derived from an EMBL/GenBank/DDBJ whole genome shotgun (WGS) entry which is preliminary data.</text>
</comment>
<evidence type="ECO:0008006" key="5">
    <source>
        <dbReference type="Google" id="ProtNLM"/>
    </source>
</evidence>
<feature type="domain" description="Glycosyltransferase subfamily 4-like N-terminal" evidence="2">
    <location>
        <begin position="16"/>
        <end position="209"/>
    </location>
</feature>
<dbReference type="Pfam" id="PF00534">
    <property type="entry name" value="Glycos_transf_1"/>
    <property type="match status" value="1"/>
</dbReference>
<evidence type="ECO:0000313" key="3">
    <source>
        <dbReference type="EMBL" id="RAO78793.1"/>
    </source>
</evidence>
<dbReference type="CDD" id="cd03823">
    <property type="entry name" value="GT4_ExpE7-like"/>
    <property type="match status" value="1"/>
</dbReference>
<dbReference type="Pfam" id="PF13439">
    <property type="entry name" value="Glyco_transf_4"/>
    <property type="match status" value="1"/>
</dbReference>
<proteinExistence type="predicted"/>
<gene>
    <name evidence="3" type="ORF">DPC56_05915</name>
</gene>
<name>A0A328PC83_9EURY</name>
<dbReference type="PANTHER" id="PTHR45947:SF3">
    <property type="entry name" value="SULFOQUINOVOSYL TRANSFERASE SQD2"/>
    <property type="match status" value="1"/>
</dbReference>
<evidence type="ECO:0000259" key="2">
    <source>
        <dbReference type="Pfam" id="PF13439"/>
    </source>
</evidence>
<dbReference type="OrthoDB" id="131038at2157"/>
<dbReference type="GO" id="GO:0016757">
    <property type="term" value="F:glycosyltransferase activity"/>
    <property type="evidence" value="ECO:0007669"/>
    <property type="project" value="InterPro"/>
</dbReference>
<dbReference type="Gene3D" id="3.40.50.2000">
    <property type="entry name" value="Glycogen Phosphorylase B"/>
    <property type="match status" value="2"/>
</dbReference>
<sequence length="397" mass="45612">MKICYISNLYPPMVLGGAEIVVEKIATEMARRGHEIIIITSNDKNKPQTMANNIKIYRLPLNIYPIINFHKQNLTRRILWHLIDLININAYKKIKEILEKEAPDIVHIHNYKGLSTLSFKLVKDLNMPLVFTAHDYSTICIRSNLLNGKDQICEEQNFPCKIYNQIQRLLIDKKPDIVTAPSKFVLKKFESKGLFKDSKKIVLPNPIELKDENNKKTYDTIDILFVGSLSKHKGPHILIKAFQKVKGENLRLHIVGKGPYFEEMRKLARDDKRVIFHGFLRGKRLMDMYRMANVTVVPSIWYDNSPMVVYESFICSTPVVASGIGGVPELVRDGYNGFLFEPGNVDELANILNEISENPKILRKLEKGARKSSKKYDIKRHMSSLEKIYKGLIEEGG</sequence>
<dbReference type="InterPro" id="IPR028098">
    <property type="entry name" value="Glyco_trans_4-like_N"/>
</dbReference>
<evidence type="ECO:0000259" key="1">
    <source>
        <dbReference type="Pfam" id="PF00534"/>
    </source>
</evidence>
<keyword evidence="4" id="KW-1185">Reference proteome</keyword>
<dbReference type="InterPro" id="IPR050194">
    <property type="entry name" value="Glycosyltransferase_grp1"/>
</dbReference>
<dbReference type="PANTHER" id="PTHR45947">
    <property type="entry name" value="SULFOQUINOVOSYL TRANSFERASE SQD2"/>
    <property type="match status" value="1"/>
</dbReference>
<organism evidence="3 4">
    <name type="scientific">Methanothermobacter tenebrarum</name>
    <dbReference type="NCBI Taxonomy" id="680118"/>
    <lineage>
        <taxon>Archaea</taxon>
        <taxon>Methanobacteriati</taxon>
        <taxon>Methanobacteriota</taxon>
        <taxon>Methanomada group</taxon>
        <taxon>Methanobacteria</taxon>
        <taxon>Methanobacteriales</taxon>
        <taxon>Methanobacteriaceae</taxon>
        <taxon>Methanothermobacter</taxon>
    </lineage>
</organism>
<dbReference type="AlphaFoldDB" id="A0A328PC83"/>
<dbReference type="RefSeq" id="WP_112094158.1">
    <property type="nucleotide sequence ID" value="NZ_QLOE01000007.1"/>
</dbReference>